<dbReference type="Gene3D" id="3.30.70.1560">
    <property type="entry name" value="Alpha-L RNA-binding motif"/>
    <property type="match status" value="1"/>
</dbReference>
<evidence type="ECO:0000256" key="5">
    <source>
        <dbReference type="SAM" id="MobiDB-lite"/>
    </source>
</evidence>
<dbReference type="PROSITE" id="PS01149">
    <property type="entry name" value="PSI_RSU"/>
    <property type="match status" value="1"/>
</dbReference>
<dbReference type="InterPro" id="IPR036986">
    <property type="entry name" value="S4_RNA-bd_sf"/>
</dbReference>
<dbReference type="EMBL" id="JACATZ010000003">
    <property type="protein sequence ID" value="NWJ47792.1"/>
    <property type="molecule type" value="Genomic_DNA"/>
</dbReference>
<organism evidence="7 9">
    <name type="scientific">Candidatus Chlorohelix allophototropha</name>
    <dbReference type="NCBI Taxonomy" id="3003348"/>
    <lineage>
        <taxon>Bacteria</taxon>
        <taxon>Bacillati</taxon>
        <taxon>Chloroflexota</taxon>
        <taxon>Chloroflexia</taxon>
        <taxon>Candidatus Chloroheliales</taxon>
        <taxon>Candidatus Chloroheliaceae</taxon>
        <taxon>Candidatus Chlorohelix</taxon>
    </lineage>
</organism>
<gene>
    <name evidence="7" type="ORF">HXX08_18215</name>
    <name evidence="8" type="ORF">OZ401_003325</name>
</gene>
<feature type="region of interest" description="Disordered" evidence="5">
    <location>
        <begin position="269"/>
        <end position="611"/>
    </location>
</feature>
<accession>A0A8T7M773</accession>
<dbReference type="GO" id="GO:0003723">
    <property type="term" value="F:RNA binding"/>
    <property type="evidence" value="ECO:0007669"/>
    <property type="project" value="UniProtKB-KW"/>
</dbReference>
<dbReference type="Gene3D" id="3.30.70.580">
    <property type="entry name" value="Pseudouridine synthase I, catalytic domain, N-terminal subdomain"/>
    <property type="match status" value="1"/>
</dbReference>
<evidence type="ECO:0000256" key="2">
    <source>
        <dbReference type="ARBA" id="ARBA00023235"/>
    </source>
</evidence>
<dbReference type="GO" id="GO:0000455">
    <property type="term" value="P:enzyme-directed rRNA pseudouridine synthesis"/>
    <property type="evidence" value="ECO:0007669"/>
    <property type="project" value="UniProtKB-ARBA"/>
</dbReference>
<dbReference type="InterPro" id="IPR050343">
    <property type="entry name" value="RsuA_PseudoU_synthase"/>
</dbReference>
<dbReference type="CDD" id="cd00165">
    <property type="entry name" value="S4"/>
    <property type="match status" value="1"/>
</dbReference>
<name>A0A8T7M773_9CHLR</name>
<dbReference type="SUPFAM" id="SSF55174">
    <property type="entry name" value="Alpha-L RNA-binding motif"/>
    <property type="match status" value="1"/>
</dbReference>
<dbReference type="InterPro" id="IPR000748">
    <property type="entry name" value="PsdUridine_synth_RsuA/RluB/E/F"/>
</dbReference>
<dbReference type="InterPro" id="IPR020103">
    <property type="entry name" value="PsdUridine_synth_cat_dom_sf"/>
</dbReference>
<dbReference type="InterPro" id="IPR020094">
    <property type="entry name" value="TruA/RsuA/RluB/E/F_N"/>
</dbReference>
<comment type="similarity">
    <text evidence="1 4">Belongs to the pseudouridine synthase RsuA family.</text>
</comment>
<evidence type="ECO:0000256" key="4">
    <source>
        <dbReference type="RuleBase" id="RU003887"/>
    </source>
</evidence>
<dbReference type="InterPro" id="IPR018496">
    <property type="entry name" value="PsdUridine_synth_RsuA/RluB_CS"/>
</dbReference>
<dbReference type="CDD" id="cd02870">
    <property type="entry name" value="PseudoU_synth_RsuA_like"/>
    <property type="match status" value="1"/>
</dbReference>
<evidence type="ECO:0000313" key="8">
    <source>
        <dbReference type="EMBL" id="WJW69697.1"/>
    </source>
</evidence>
<dbReference type="PANTHER" id="PTHR47683:SF2">
    <property type="entry name" value="RNA-BINDING S4 DOMAIN-CONTAINING PROTEIN"/>
    <property type="match status" value="1"/>
</dbReference>
<feature type="compositionally biased region" description="Low complexity" evidence="5">
    <location>
        <begin position="586"/>
        <end position="602"/>
    </location>
</feature>
<dbReference type="AlphaFoldDB" id="A0A8T7M773"/>
<reference evidence="7 9" key="1">
    <citation type="submission" date="2020-06" db="EMBL/GenBank/DDBJ databases">
        <title>Anoxygenic phototrophic Chloroflexota member uses a Type I reaction center.</title>
        <authorList>
            <person name="Tsuji J.M."/>
            <person name="Shaw N.A."/>
            <person name="Nagashima S."/>
            <person name="Venkiteswaran J."/>
            <person name="Schiff S.L."/>
            <person name="Hanada S."/>
            <person name="Tank M."/>
            <person name="Neufeld J.D."/>
        </authorList>
    </citation>
    <scope>NUCLEOTIDE SEQUENCE [LARGE SCALE GENOMIC DNA]</scope>
    <source>
        <strain evidence="7">L227-S17</strain>
    </source>
</reference>
<dbReference type="PANTHER" id="PTHR47683">
    <property type="entry name" value="PSEUDOURIDINE SYNTHASE FAMILY PROTEIN-RELATED"/>
    <property type="match status" value="1"/>
</dbReference>
<keyword evidence="10" id="KW-1185">Reference proteome</keyword>
<proteinExistence type="inferred from homology"/>
<dbReference type="Pfam" id="PF00849">
    <property type="entry name" value="PseudoU_synth_2"/>
    <property type="match status" value="1"/>
</dbReference>
<feature type="compositionally biased region" description="Basic and acidic residues" evidence="5">
    <location>
        <begin position="576"/>
        <end position="585"/>
    </location>
</feature>
<evidence type="ECO:0000256" key="1">
    <source>
        <dbReference type="ARBA" id="ARBA00008348"/>
    </source>
</evidence>
<dbReference type="GO" id="GO:0120159">
    <property type="term" value="F:rRNA pseudouridine synthase activity"/>
    <property type="evidence" value="ECO:0007669"/>
    <property type="project" value="UniProtKB-ARBA"/>
</dbReference>
<dbReference type="NCBIfam" id="TIGR00093">
    <property type="entry name" value="pseudouridine synthase"/>
    <property type="match status" value="1"/>
</dbReference>
<dbReference type="RefSeq" id="WP_341471570.1">
    <property type="nucleotide sequence ID" value="NZ_CP128400.1"/>
</dbReference>
<dbReference type="InterPro" id="IPR002942">
    <property type="entry name" value="S4_RNA-bd"/>
</dbReference>
<dbReference type="InterPro" id="IPR017956">
    <property type="entry name" value="AT_hook_DNA-bd_motif"/>
</dbReference>
<evidence type="ECO:0000313" key="9">
    <source>
        <dbReference type="Proteomes" id="UP000521676"/>
    </source>
</evidence>
<dbReference type="PROSITE" id="PS50889">
    <property type="entry name" value="S4"/>
    <property type="match status" value="1"/>
</dbReference>
<dbReference type="GO" id="GO:0003677">
    <property type="term" value="F:DNA binding"/>
    <property type="evidence" value="ECO:0007669"/>
    <property type="project" value="InterPro"/>
</dbReference>
<dbReference type="PRINTS" id="PR00929">
    <property type="entry name" value="ATHOOK"/>
</dbReference>
<protein>
    <recommendedName>
        <fullName evidence="4">Pseudouridine synthase</fullName>
        <ecNumber evidence="4">5.4.99.-</ecNumber>
    </recommendedName>
</protein>
<reference evidence="8" key="2">
    <citation type="journal article" date="2024" name="Nature">
        <title>Anoxygenic phototroph of the Chloroflexota uses a type I reaction centre.</title>
        <authorList>
            <person name="Tsuji J.M."/>
            <person name="Shaw N.A."/>
            <person name="Nagashima S."/>
            <person name="Venkiteswaran J.J."/>
            <person name="Schiff S.L."/>
            <person name="Watanabe T."/>
            <person name="Fukui M."/>
            <person name="Hanada S."/>
            <person name="Tank M."/>
            <person name="Neufeld J.D."/>
        </authorList>
    </citation>
    <scope>NUCLEOTIDE SEQUENCE</scope>
    <source>
        <strain evidence="8">L227-S17</strain>
    </source>
</reference>
<dbReference type="InterPro" id="IPR006145">
    <property type="entry name" value="PsdUridine_synth_RsuA/RluA"/>
</dbReference>
<feature type="domain" description="RNA-binding S4" evidence="6">
    <location>
        <begin position="10"/>
        <end position="72"/>
    </location>
</feature>
<keyword evidence="2 4" id="KW-0413">Isomerase</keyword>
<dbReference type="InterPro" id="IPR042092">
    <property type="entry name" value="PsdUridine_s_RsuA/RluB/E/F_cat"/>
</dbReference>
<dbReference type="Gene3D" id="3.10.290.10">
    <property type="entry name" value="RNA-binding S4 domain"/>
    <property type="match status" value="1"/>
</dbReference>
<sequence length="611" mass="68936">MVIISEDDGERLHKVLARAGIASRRTCEEMITAGRVMVNGKIVKKLGTKIDPATDKVTVDGLAVSIKPDNAPQKIYIALNKPVGYLSTVTDPQGRPTIMDLVKSDQRLFPIGRLDADTEGLLLLTNDGTFANALMHPRHNVEKEYMALLEGFPRMTELAILRRGVDIPIEDHETGEHIMYKTHPAQVDFIRREGSNTLVKFVLTEGKKRQIRLMAETIGHPVLQLTRVSFGSLKLGDLVVGKSRRLTAGEVKGLLELAAGEKKLRVERVDEPATGFGQTPRYGNRTSSQPISQERFPARAPTRSPERGSGQAPWRKPEGDSERRTDKVPERGVSRPFERRSEQAPWRKPEGDSERRTDRAPERGAGRPFERRSEQAPWRKPEGDSERRTDRASERGVSRPFERRSEQTPWRKPEGDNSSERGAGRPFEQRREQTPWRKPEGDSERRTDRAPERGASRPFEQRREQTPWRKPEGDSGRRTDRAPERGAGRPPERRSEQTPWRKPEGDNSAERGVGRPPERRSGHAFWRKPEGDNERRRNGTPERSPRQDTGHSPERGSGRPPKYGTGQPSYQGTERGTGRPPERRGGQAPRRPIAPPGAARNGTGRRPDRKS</sequence>
<evidence type="ECO:0000256" key="3">
    <source>
        <dbReference type="PROSITE-ProRule" id="PRU00182"/>
    </source>
</evidence>
<evidence type="ECO:0000313" key="7">
    <source>
        <dbReference type="EMBL" id="NWJ47792.1"/>
    </source>
</evidence>
<evidence type="ECO:0000259" key="6">
    <source>
        <dbReference type="SMART" id="SM00363"/>
    </source>
</evidence>
<dbReference type="SUPFAM" id="SSF55120">
    <property type="entry name" value="Pseudouridine synthase"/>
    <property type="match status" value="1"/>
</dbReference>
<dbReference type="EMBL" id="CP128400">
    <property type="protein sequence ID" value="WJW69697.1"/>
    <property type="molecule type" value="Genomic_DNA"/>
</dbReference>
<dbReference type="Proteomes" id="UP001431572">
    <property type="component" value="Chromosome 2"/>
</dbReference>
<dbReference type="FunFam" id="3.10.290.10:FF:000003">
    <property type="entry name" value="Pseudouridine synthase"/>
    <property type="match status" value="1"/>
</dbReference>
<dbReference type="EC" id="5.4.99.-" evidence="4"/>
<feature type="compositionally biased region" description="Basic and acidic residues" evidence="5">
    <location>
        <begin position="315"/>
        <end position="557"/>
    </location>
</feature>
<evidence type="ECO:0000313" key="10">
    <source>
        <dbReference type="Proteomes" id="UP001431572"/>
    </source>
</evidence>
<dbReference type="SMART" id="SM00363">
    <property type="entry name" value="S4"/>
    <property type="match status" value="1"/>
</dbReference>
<dbReference type="Proteomes" id="UP000521676">
    <property type="component" value="Unassembled WGS sequence"/>
</dbReference>
<keyword evidence="3" id="KW-0694">RNA-binding</keyword>
<dbReference type="Pfam" id="PF01479">
    <property type="entry name" value="S4"/>
    <property type="match status" value="1"/>
</dbReference>